<dbReference type="PANTHER" id="PTHR43249">
    <property type="entry name" value="UDP-N-ACETYL-2-AMINO-2-DEOXY-D-GLUCURONATE OXIDASE"/>
    <property type="match status" value="1"/>
</dbReference>
<keyword evidence="3" id="KW-0560">Oxidoreductase</keyword>
<dbReference type="Gene3D" id="3.40.50.720">
    <property type="entry name" value="NAD(P)-binding Rossmann-like Domain"/>
    <property type="match status" value="1"/>
</dbReference>
<feature type="domain" description="Gfo/Idh/MocA-like oxidoreductase N-terminal" evidence="1">
    <location>
        <begin position="5"/>
        <end position="122"/>
    </location>
</feature>
<dbReference type="GO" id="GO:0000166">
    <property type="term" value="F:nucleotide binding"/>
    <property type="evidence" value="ECO:0007669"/>
    <property type="project" value="InterPro"/>
</dbReference>
<dbReference type="PANTHER" id="PTHR43249:SF1">
    <property type="entry name" value="D-GLUCOSIDE 3-DEHYDROGENASE"/>
    <property type="match status" value="1"/>
</dbReference>
<dbReference type="Pfam" id="PF01408">
    <property type="entry name" value="GFO_IDH_MocA"/>
    <property type="match status" value="1"/>
</dbReference>
<dbReference type="InterPro" id="IPR052515">
    <property type="entry name" value="Gfo/Idh/MocA_Oxidoreductase"/>
</dbReference>
<dbReference type="EC" id="1.1.1.18" evidence="3"/>
<proteinExistence type="predicted"/>
<organism evidence="3">
    <name type="scientific">uncultured Thermomicrobiales bacterium</name>
    <dbReference type="NCBI Taxonomy" id="1645740"/>
    <lineage>
        <taxon>Bacteria</taxon>
        <taxon>Pseudomonadati</taxon>
        <taxon>Thermomicrobiota</taxon>
        <taxon>Thermomicrobia</taxon>
        <taxon>Thermomicrobiales</taxon>
        <taxon>environmental samples</taxon>
    </lineage>
</organism>
<dbReference type="SUPFAM" id="SSF51735">
    <property type="entry name" value="NAD(P)-binding Rossmann-fold domains"/>
    <property type="match status" value="1"/>
</dbReference>
<feature type="domain" description="GFO/IDH/MocA-like oxidoreductase" evidence="2">
    <location>
        <begin position="133"/>
        <end position="255"/>
    </location>
</feature>
<evidence type="ECO:0000313" key="3">
    <source>
        <dbReference type="EMBL" id="CAA9564928.1"/>
    </source>
</evidence>
<dbReference type="EMBL" id="CADCWJ010000419">
    <property type="protein sequence ID" value="CAA9564928.1"/>
    <property type="molecule type" value="Genomic_DNA"/>
</dbReference>
<dbReference type="AlphaFoldDB" id="A0A6J4UZ72"/>
<sequence>MADGFNVGIVGAGTIGQVHSRALERIPNARVVAVAEPREEAGRALATATNAVWYDSFVDMLAHPGLDVVILGTPSGLHPEQSILAAGAGKHVITEKPMSITHDGATRMIEATDRAGVRLAVIFQNRLSRDVFKVRRAIEAGLVGTPIFGTAFVYWMRTQDYYDANGGWRGTWALDGGGVLINQSIHMIDALQWLMGGVASVQAHVATLGHRIETEDAGAASVRFTSGALGAILGTTASKKDHPTKIEIIGSEGRVVLENNAVSFWEGTAELSDDLLTDDDRRLVDGWKPDESFGEGHLRQLTLIFDSLAAGEEPPFPGREARRAVDVILGIYESARTGQRIDIARI</sequence>
<dbReference type="SUPFAM" id="SSF55347">
    <property type="entry name" value="Glyceraldehyde-3-phosphate dehydrogenase-like, C-terminal domain"/>
    <property type="match status" value="1"/>
</dbReference>
<gene>
    <name evidence="3" type="ORF">AVDCRST_MAG87-1871</name>
</gene>
<dbReference type="Gene3D" id="3.30.360.10">
    <property type="entry name" value="Dihydrodipicolinate Reductase, domain 2"/>
    <property type="match status" value="1"/>
</dbReference>
<name>A0A6J4UZ72_9BACT</name>
<evidence type="ECO:0000259" key="1">
    <source>
        <dbReference type="Pfam" id="PF01408"/>
    </source>
</evidence>
<evidence type="ECO:0000259" key="2">
    <source>
        <dbReference type="Pfam" id="PF22725"/>
    </source>
</evidence>
<accession>A0A6J4UZ72</accession>
<dbReference type="Pfam" id="PF22725">
    <property type="entry name" value="GFO_IDH_MocA_C3"/>
    <property type="match status" value="1"/>
</dbReference>
<dbReference type="InterPro" id="IPR036291">
    <property type="entry name" value="NAD(P)-bd_dom_sf"/>
</dbReference>
<dbReference type="GO" id="GO:0050112">
    <property type="term" value="F:inositol 2-dehydrogenase (NAD+) activity"/>
    <property type="evidence" value="ECO:0007669"/>
    <property type="project" value="UniProtKB-EC"/>
</dbReference>
<dbReference type="InterPro" id="IPR000683">
    <property type="entry name" value="Gfo/Idh/MocA-like_OxRdtase_N"/>
</dbReference>
<protein>
    <submittedName>
        <fullName evidence="3">Myo-inositol 2-dehydrogenase</fullName>
        <ecNumber evidence="3">1.1.1.18</ecNumber>
    </submittedName>
</protein>
<reference evidence="3" key="1">
    <citation type="submission" date="2020-02" db="EMBL/GenBank/DDBJ databases">
        <authorList>
            <person name="Meier V. D."/>
        </authorList>
    </citation>
    <scope>NUCLEOTIDE SEQUENCE</scope>
    <source>
        <strain evidence="3">AVDCRST_MAG87</strain>
    </source>
</reference>
<dbReference type="InterPro" id="IPR055170">
    <property type="entry name" value="GFO_IDH_MocA-like_dom"/>
</dbReference>